<dbReference type="EC" id="2.7.11.1" evidence="2"/>
<dbReference type="InterPro" id="IPR018936">
    <property type="entry name" value="PI3/4_kinase_CS"/>
</dbReference>
<proteinExistence type="predicted"/>
<feature type="region of interest" description="Disordered" evidence="9">
    <location>
        <begin position="254"/>
        <end position="299"/>
    </location>
</feature>
<evidence type="ECO:0000313" key="13">
    <source>
        <dbReference type="Proteomes" id="UP000821853"/>
    </source>
</evidence>
<dbReference type="GO" id="GO:0006974">
    <property type="term" value="P:DNA damage response"/>
    <property type="evidence" value="ECO:0007669"/>
    <property type="project" value="UniProtKB-KW"/>
</dbReference>
<dbReference type="PROSITE" id="PS00915">
    <property type="entry name" value="PI3_4_KINASE_1"/>
    <property type="match status" value="1"/>
</dbReference>
<keyword evidence="7" id="KW-0067">ATP-binding</keyword>
<evidence type="ECO:0000259" key="10">
    <source>
        <dbReference type="PROSITE" id="PS50290"/>
    </source>
</evidence>
<dbReference type="InterPro" id="IPR000403">
    <property type="entry name" value="PI3/4_kinase_cat_dom"/>
</dbReference>
<dbReference type="GO" id="GO:0005634">
    <property type="term" value="C:nucleus"/>
    <property type="evidence" value="ECO:0007669"/>
    <property type="project" value="UniProtKB-SubCell"/>
</dbReference>
<dbReference type="InterPro" id="IPR011009">
    <property type="entry name" value="Kinase-like_dom_sf"/>
</dbReference>
<dbReference type="VEuPathDB" id="VectorBase:HLOH_061386"/>
<comment type="caution">
    <text evidence="12">The sequence shown here is derived from an EMBL/GenBank/DDBJ whole genome shotgun (WGS) entry which is preliminary data.</text>
</comment>
<dbReference type="Pfam" id="PF02260">
    <property type="entry name" value="FATC"/>
    <property type="match status" value="1"/>
</dbReference>
<dbReference type="InterPro" id="IPR003152">
    <property type="entry name" value="FATC_dom"/>
</dbReference>
<evidence type="ECO:0000259" key="11">
    <source>
        <dbReference type="PROSITE" id="PS51190"/>
    </source>
</evidence>
<gene>
    <name evidence="12" type="ORF">HPB48_021059</name>
</gene>
<dbReference type="AlphaFoldDB" id="A0A9J6GUS8"/>
<dbReference type="GO" id="GO:0004674">
    <property type="term" value="F:protein serine/threonine kinase activity"/>
    <property type="evidence" value="ECO:0007669"/>
    <property type="project" value="UniProtKB-EC"/>
</dbReference>
<evidence type="ECO:0000256" key="9">
    <source>
        <dbReference type="SAM" id="MobiDB-lite"/>
    </source>
</evidence>
<dbReference type="InterPro" id="IPR038980">
    <property type="entry name" value="ATM_plant"/>
</dbReference>
<dbReference type="PANTHER" id="PTHR37079">
    <property type="entry name" value="SERINE/THREONINE-PROTEIN KINASE ATM"/>
    <property type="match status" value="1"/>
</dbReference>
<keyword evidence="13" id="KW-1185">Reference proteome</keyword>
<feature type="domain" description="FATC" evidence="11">
    <location>
        <begin position="327"/>
        <end position="359"/>
    </location>
</feature>
<dbReference type="SMART" id="SM01343">
    <property type="entry name" value="FATC"/>
    <property type="match status" value="1"/>
</dbReference>
<evidence type="ECO:0000256" key="3">
    <source>
        <dbReference type="ARBA" id="ARBA00022679"/>
    </source>
</evidence>
<dbReference type="Proteomes" id="UP000821853">
    <property type="component" value="Chromosome 9"/>
</dbReference>
<dbReference type="EMBL" id="JABSTR010000011">
    <property type="protein sequence ID" value="KAH9382206.1"/>
    <property type="molecule type" value="Genomic_DNA"/>
</dbReference>
<keyword evidence="6" id="KW-0418">Kinase</keyword>
<evidence type="ECO:0000256" key="6">
    <source>
        <dbReference type="ARBA" id="ARBA00022777"/>
    </source>
</evidence>
<accession>A0A9J6GUS8</accession>
<sequence length="359" mass="39784">MPKVVTCFGQDGRSYKQLVKGRDDLRQDAVMQQAFGLVNRLLDQEKKGHTGGRLAMRTYKVFLHSTLALRALELIGLNSGTQLTNPAWCSGVRARSPSPIPADQQTGAPPALPARTDWAPMACRKAMQEVHKSPPEERLQAYLEVCSHFHPVFRYFFFEHFPEPSRWFERRRAYVHSVATGSIVGYILGLGDRHCANILVDKHSAELIHIDLGVAFEQGRTLNTPETVPFPPHPGCRGRHGDLRCGGHLPKVLRAHHGAPSGQPALQADGSGGGDDRRRSPHPGARGSGAAPQQHDQSECLLVPRTGWHRRMLLRLEQKLQGLEEGPPSAFAGQVNLLIQQAIDPHNLSRLFPGWQPYV</sequence>
<dbReference type="GO" id="GO:0005524">
    <property type="term" value="F:ATP binding"/>
    <property type="evidence" value="ECO:0007669"/>
    <property type="project" value="UniProtKB-KW"/>
</dbReference>
<dbReference type="SUPFAM" id="SSF56112">
    <property type="entry name" value="Protein kinase-like (PK-like)"/>
    <property type="match status" value="1"/>
</dbReference>
<evidence type="ECO:0000313" key="12">
    <source>
        <dbReference type="EMBL" id="KAH9382206.1"/>
    </source>
</evidence>
<evidence type="ECO:0000256" key="7">
    <source>
        <dbReference type="ARBA" id="ARBA00022840"/>
    </source>
</evidence>
<dbReference type="PANTHER" id="PTHR37079:SF4">
    <property type="entry name" value="SERINE_THREONINE-PROTEIN KINASE ATM"/>
    <property type="match status" value="1"/>
</dbReference>
<comment type="subcellular location">
    <subcellularLocation>
        <location evidence="1">Nucleus</location>
    </subcellularLocation>
</comment>
<dbReference type="Pfam" id="PF00454">
    <property type="entry name" value="PI3_PI4_kinase"/>
    <property type="match status" value="1"/>
</dbReference>
<dbReference type="PROSITE" id="PS50290">
    <property type="entry name" value="PI3_4_KINASE_3"/>
    <property type="match status" value="1"/>
</dbReference>
<keyword evidence="5" id="KW-0227">DNA damage</keyword>
<feature type="domain" description="PI3K/PI4K catalytic" evidence="10">
    <location>
        <begin position="1"/>
        <end position="230"/>
    </location>
</feature>
<dbReference type="Gene3D" id="1.10.1070.11">
    <property type="entry name" value="Phosphatidylinositol 3-/4-kinase, catalytic domain"/>
    <property type="match status" value="1"/>
</dbReference>
<organism evidence="12 13">
    <name type="scientific">Haemaphysalis longicornis</name>
    <name type="common">Bush tick</name>
    <dbReference type="NCBI Taxonomy" id="44386"/>
    <lineage>
        <taxon>Eukaryota</taxon>
        <taxon>Metazoa</taxon>
        <taxon>Ecdysozoa</taxon>
        <taxon>Arthropoda</taxon>
        <taxon>Chelicerata</taxon>
        <taxon>Arachnida</taxon>
        <taxon>Acari</taxon>
        <taxon>Parasitiformes</taxon>
        <taxon>Ixodida</taxon>
        <taxon>Ixodoidea</taxon>
        <taxon>Ixodidae</taxon>
        <taxon>Haemaphysalinae</taxon>
        <taxon>Haemaphysalis</taxon>
    </lineage>
</organism>
<evidence type="ECO:0000256" key="8">
    <source>
        <dbReference type="ARBA" id="ARBA00023242"/>
    </source>
</evidence>
<dbReference type="PROSITE" id="PS00916">
    <property type="entry name" value="PI3_4_KINASE_2"/>
    <property type="match status" value="1"/>
</dbReference>
<protein>
    <recommendedName>
        <fullName evidence="2">non-specific serine/threonine protein kinase</fullName>
        <ecNumber evidence="2">2.7.11.1</ecNumber>
    </recommendedName>
</protein>
<dbReference type="InterPro" id="IPR036940">
    <property type="entry name" value="PI3/4_kinase_cat_sf"/>
</dbReference>
<dbReference type="PROSITE" id="PS51190">
    <property type="entry name" value="FATC"/>
    <property type="match status" value="1"/>
</dbReference>
<evidence type="ECO:0000256" key="1">
    <source>
        <dbReference type="ARBA" id="ARBA00004123"/>
    </source>
</evidence>
<dbReference type="SMART" id="SM00146">
    <property type="entry name" value="PI3Kc"/>
    <property type="match status" value="1"/>
</dbReference>
<name>A0A9J6GUS8_HAELO</name>
<evidence type="ECO:0000256" key="2">
    <source>
        <dbReference type="ARBA" id="ARBA00012513"/>
    </source>
</evidence>
<evidence type="ECO:0000256" key="4">
    <source>
        <dbReference type="ARBA" id="ARBA00022741"/>
    </source>
</evidence>
<evidence type="ECO:0000256" key="5">
    <source>
        <dbReference type="ARBA" id="ARBA00022763"/>
    </source>
</evidence>
<keyword evidence="3" id="KW-0808">Transferase</keyword>
<dbReference type="OMA" id="SSHTHEE"/>
<keyword evidence="4" id="KW-0547">Nucleotide-binding</keyword>
<keyword evidence="8" id="KW-0539">Nucleus</keyword>
<dbReference type="Gene3D" id="3.30.1010.10">
    <property type="entry name" value="Phosphatidylinositol 3-kinase Catalytic Subunit, Chain A, domain 4"/>
    <property type="match status" value="1"/>
</dbReference>
<reference evidence="12 13" key="1">
    <citation type="journal article" date="2020" name="Cell">
        <title>Large-Scale Comparative Analyses of Tick Genomes Elucidate Their Genetic Diversity and Vector Capacities.</title>
        <authorList>
            <consortium name="Tick Genome and Microbiome Consortium (TIGMIC)"/>
            <person name="Jia N."/>
            <person name="Wang J."/>
            <person name="Shi W."/>
            <person name="Du L."/>
            <person name="Sun Y."/>
            <person name="Zhan W."/>
            <person name="Jiang J.F."/>
            <person name="Wang Q."/>
            <person name="Zhang B."/>
            <person name="Ji P."/>
            <person name="Bell-Sakyi L."/>
            <person name="Cui X.M."/>
            <person name="Yuan T.T."/>
            <person name="Jiang B.G."/>
            <person name="Yang W.F."/>
            <person name="Lam T.T."/>
            <person name="Chang Q.C."/>
            <person name="Ding S.J."/>
            <person name="Wang X.J."/>
            <person name="Zhu J.G."/>
            <person name="Ruan X.D."/>
            <person name="Zhao L."/>
            <person name="Wei J.T."/>
            <person name="Ye R.Z."/>
            <person name="Que T.C."/>
            <person name="Du C.H."/>
            <person name="Zhou Y.H."/>
            <person name="Cheng J.X."/>
            <person name="Dai P.F."/>
            <person name="Guo W.B."/>
            <person name="Han X.H."/>
            <person name="Huang E.J."/>
            <person name="Li L.F."/>
            <person name="Wei W."/>
            <person name="Gao Y.C."/>
            <person name="Liu J.Z."/>
            <person name="Shao H.Z."/>
            <person name="Wang X."/>
            <person name="Wang C.C."/>
            <person name="Yang T.C."/>
            <person name="Huo Q.B."/>
            <person name="Li W."/>
            <person name="Chen H.Y."/>
            <person name="Chen S.E."/>
            <person name="Zhou L.G."/>
            <person name="Ni X.B."/>
            <person name="Tian J.H."/>
            <person name="Sheng Y."/>
            <person name="Liu T."/>
            <person name="Pan Y.S."/>
            <person name="Xia L.Y."/>
            <person name="Li J."/>
            <person name="Zhao F."/>
            <person name="Cao W.C."/>
        </authorList>
    </citation>
    <scope>NUCLEOTIDE SEQUENCE [LARGE SCALE GENOMIC DNA]</scope>
    <source>
        <strain evidence="12">HaeL-2018</strain>
    </source>
</reference>
<dbReference type="OrthoDB" id="381190at2759"/>